<accession>A0A1M4SUE8</accession>
<gene>
    <name evidence="2" type="ORF">SAMN05444279_101285</name>
</gene>
<dbReference type="AlphaFoldDB" id="A0A1M4SUE8"/>
<reference evidence="2 3" key="1">
    <citation type="submission" date="2016-11" db="EMBL/GenBank/DDBJ databases">
        <authorList>
            <person name="Varghese N."/>
            <person name="Submissions S."/>
        </authorList>
    </citation>
    <scope>NUCLEOTIDE SEQUENCE [LARGE SCALE GENOMIC DNA]</scope>
    <source>
        <strain evidence="2 3">DSM 29341</strain>
    </source>
</reference>
<evidence type="ECO:0000259" key="1">
    <source>
        <dbReference type="Pfam" id="PF01755"/>
    </source>
</evidence>
<evidence type="ECO:0000313" key="2">
    <source>
        <dbReference type="EMBL" id="SHE35802.1"/>
    </source>
</evidence>
<evidence type="ECO:0000313" key="3">
    <source>
        <dbReference type="Proteomes" id="UP000325134"/>
    </source>
</evidence>
<dbReference type="CDD" id="cd06532">
    <property type="entry name" value="Glyco_transf_25"/>
    <property type="match status" value="1"/>
</dbReference>
<keyword evidence="2" id="KW-0808">Transferase</keyword>
<name>A0A1M4SUE8_9RHOB</name>
<dbReference type="InterPro" id="IPR002654">
    <property type="entry name" value="Glyco_trans_25"/>
</dbReference>
<dbReference type="Pfam" id="PF01755">
    <property type="entry name" value="Glyco_transf_25"/>
    <property type="match status" value="1"/>
</dbReference>
<organism evidence="2 3">
    <name type="scientific">Ruegeria intermedia</name>
    <dbReference type="NCBI Taxonomy" id="996115"/>
    <lineage>
        <taxon>Bacteria</taxon>
        <taxon>Pseudomonadati</taxon>
        <taxon>Pseudomonadota</taxon>
        <taxon>Alphaproteobacteria</taxon>
        <taxon>Rhodobacterales</taxon>
        <taxon>Roseobacteraceae</taxon>
        <taxon>Ruegeria</taxon>
    </lineage>
</organism>
<dbReference type="Proteomes" id="UP000325134">
    <property type="component" value="Unassembled WGS sequence"/>
</dbReference>
<proteinExistence type="predicted"/>
<dbReference type="GO" id="GO:0016740">
    <property type="term" value="F:transferase activity"/>
    <property type="evidence" value="ECO:0007669"/>
    <property type="project" value="UniProtKB-KW"/>
</dbReference>
<keyword evidence="3" id="KW-1185">Reference proteome</keyword>
<feature type="domain" description="Glycosyl transferase family 25" evidence="1">
    <location>
        <begin position="6"/>
        <end position="103"/>
    </location>
</feature>
<dbReference type="EMBL" id="FQVK01000001">
    <property type="protein sequence ID" value="SHE35802.1"/>
    <property type="molecule type" value="Genomic_DNA"/>
</dbReference>
<sequence>MHGIMRSFIIHMSSSTARRPNAEKLCAELPNAELIEAVDGRDPAQIAGVTLHPGNLHRPRYPFALRPAEIGVFESHRRIWRKMVDEGIDLAITAEDDLRVDPGRISAALDLLRPIATPDHYIRIPVKQRETAAQTLAERDGLRLILPKVIGLQCCCQVVGRKAAERLLAATDQIDRPVDTFLQMHWITGQPVHSLLGSGNQEVAGELGGSTIQTKPPLTDKLTREFKRAAYRAQLHLHPQRAPASSG</sequence>
<protein>
    <submittedName>
        <fullName evidence="2">Glycosyltransferase involved in LPS biosynthesis, GR25 family</fullName>
    </submittedName>
</protein>